<dbReference type="AlphaFoldDB" id="A1VLS3"/>
<dbReference type="STRING" id="365044.Pnap_1286"/>
<evidence type="ECO:0000256" key="1">
    <source>
        <dbReference type="ARBA" id="ARBA00007874"/>
    </source>
</evidence>
<gene>
    <name evidence="10" type="ordered locus">Pnap_1286</name>
</gene>
<comment type="similarity">
    <text evidence="1">Belongs to the 2Fe2S plant-type ferredoxin family.</text>
</comment>
<dbReference type="InterPro" id="IPR001041">
    <property type="entry name" value="2Fe-2S_ferredoxin-type"/>
</dbReference>
<dbReference type="GO" id="GO:0046872">
    <property type="term" value="F:metal ion binding"/>
    <property type="evidence" value="ECO:0007669"/>
    <property type="project" value="UniProtKB-KW"/>
</dbReference>
<dbReference type="Proteomes" id="UP000000644">
    <property type="component" value="Chromosome"/>
</dbReference>
<dbReference type="SUPFAM" id="SSF54292">
    <property type="entry name" value="2Fe-2S ferredoxin-like"/>
    <property type="match status" value="1"/>
</dbReference>
<keyword evidence="2" id="KW-0813">Transport</keyword>
<keyword evidence="7" id="KW-0411">Iron-sulfur</keyword>
<evidence type="ECO:0000313" key="10">
    <source>
        <dbReference type="EMBL" id="ABM36601.1"/>
    </source>
</evidence>
<protein>
    <submittedName>
        <fullName evidence="10">Ferredoxin</fullName>
    </submittedName>
</protein>
<keyword evidence="11" id="KW-1185">Reference proteome</keyword>
<dbReference type="EMBL" id="CP000529">
    <property type="protein sequence ID" value="ABM36601.1"/>
    <property type="molecule type" value="Genomic_DNA"/>
</dbReference>
<dbReference type="InterPro" id="IPR012675">
    <property type="entry name" value="Beta-grasp_dom_sf"/>
</dbReference>
<feature type="domain" description="2Fe-2S ferredoxin-type" evidence="9">
    <location>
        <begin position="15"/>
        <end position="103"/>
    </location>
</feature>
<organism evidence="10 11">
    <name type="scientific">Polaromonas naphthalenivorans (strain CJ2)</name>
    <dbReference type="NCBI Taxonomy" id="365044"/>
    <lineage>
        <taxon>Bacteria</taxon>
        <taxon>Pseudomonadati</taxon>
        <taxon>Pseudomonadota</taxon>
        <taxon>Betaproteobacteria</taxon>
        <taxon>Burkholderiales</taxon>
        <taxon>Comamonadaceae</taxon>
        <taxon>Polaromonas</taxon>
    </lineage>
</organism>
<dbReference type="KEGG" id="pna:Pnap_1286"/>
<evidence type="ECO:0000256" key="5">
    <source>
        <dbReference type="ARBA" id="ARBA00022982"/>
    </source>
</evidence>
<keyword evidence="5" id="KW-0249">Electron transport</keyword>
<keyword evidence="4" id="KW-0479">Metal-binding</keyword>
<dbReference type="InterPro" id="IPR036010">
    <property type="entry name" value="2Fe-2S_ferredoxin-like_sf"/>
</dbReference>
<comment type="cofactor">
    <cofactor evidence="8">
        <name>[2Fe-2S] cluster</name>
        <dbReference type="ChEBI" id="CHEBI:190135"/>
    </cofactor>
</comment>
<dbReference type="CDD" id="cd00207">
    <property type="entry name" value="fer2"/>
    <property type="match status" value="1"/>
</dbReference>
<evidence type="ECO:0000256" key="6">
    <source>
        <dbReference type="ARBA" id="ARBA00023004"/>
    </source>
</evidence>
<dbReference type="PANTHER" id="PTHR43112">
    <property type="entry name" value="FERREDOXIN"/>
    <property type="match status" value="1"/>
</dbReference>
<dbReference type="OrthoDB" id="9806195at2"/>
<dbReference type="HOGENOM" id="CLU_082632_7_2_4"/>
<keyword evidence="6" id="KW-0408">Iron</keyword>
<evidence type="ECO:0000256" key="4">
    <source>
        <dbReference type="ARBA" id="ARBA00022723"/>
    </source>
</evidence>
<accession>A1VLS3</accession>
<dbReference type="GO" id="GO:0051537">
    <property type="term" value="F:2 iron, 2 sulfur cluster binding"/>
    <property type="evidence" value="ECO:0007669"/>
    <property type="project" value="UniProtKB-KW"/>
</dbReference>
<reference evidence="11" key="1">
    <citation type="journal article" date="2009" name="Environ. Microbiol.">
        <title>The genome of Polaromonas naphthalenivorans strain CJ2, isolated from coal tar-contaminated sediment, reveals physiological and metabolic versatility and evolution through extensive horizontal gene transfer.</title>
        <authorList>
            <person name="Yagi J.M."/>
            <person name="Sims D."/>
            <person name="Brettin T."/>
            <person name="Bruce D."/>
            <person name="Madsen E.L."/>
        </authorList>
    </citation>
    <scope>NUCLEOTIDE SEQUENCE [LARGE SCALE GENOMIC DNA]</scope>
    <source>
        <strain evidence="11">CJ2</strain>
    </source>
</reference>
<evidence type="ECO:0000256" key="8">
    <source>
        <dbReference type="ARBA" id="ARBA00034078"/>
    </source>
</evidence>
<evidence type="ECO:0000313" key="11">
    <source>
        <dbReference type="Proteomes" id="UP000000644"/>
    </source>
</evidence>
<name>A1VLS3_POLNA</name>
<dbReference type="RefSeq" id="WP_011800692.1">
    <property type="nucleotide sequence ID" value="NC_008781.1"/>
</dbReference>
<evidence type="ECO:0000256" key="7">
    <source>
        <dbReference type="ARBA" id="ARBA00023014"/>
    </source>
</evidence>
<evidence type="ECO:0000259" key="9">
    <source>
        <dbReference type="PROSITE" id="PS51085"/>
    </source>
</evidence>
<evidence type="ECO:0000256" key="3">
    <source>
        <dbReference type="ARBA" id="ARBA00022714"/>
    </source>
</evidence>
<proteinExistence type="inferred from homology"/>
<sequence length="103" mass="10840">MPIPTTPAETASPVFSARIEPGGALFEAPASLPLLLAAERAGLALLDSSCRNGTCRVCICRLVSGQVVYRIDWPGLSLDEKREGCILPCVAYPASDVVIALAR</sequence>
<keyword evidence="3" id="KW-0001">2Fe-2S</keyword>
<dbReference type="eggNOG" id="COG1018">
    <property type="taxonomic scope" value="Bacteria"/>
</dbReference>
<dbReference type="PROSITE" id="PS51085">
    <property type="entry name" value="2FE2S_FER_2"/>
    <property type="match status" value="1"/>
</dbReference>
<dbReference type="Pfam" id="PF00111">
    <property type="entry name" value="Fer2"/>
    <property type="match status" value="1"/>
</dbReference>
<evidence type="ECO:0000256" key="2">
    <source>
        <dbReference type="ARBA" id="ARBA00022448"/>
    </source>
</evidence>
<dbReference type="Gene3D" id="3.10.20.30">
    <property type="match status" value="1"/>
</dbReference>
<dbReference type="PANTHER" id="PTHR43112:SF3">
    <property type="entry name" value="FERREDOXIN-2, CHLOROPLASTIC"/>
    <property type="match status" value="1"/>
</dbReference>